<evidence type="ECO:0000256" key="1">
    <source>
        <dbReference type="SAM" id="Phobius"/>
    </source>
</evidence>
<feature type="transmembrane region" description="Helical" evidence="1">
    <location>
        <begin position="57"/>
        <end position="75"/>
    </location>
</feature>
<reference evidence="2" key="1">
    <citation type="submission" date="2014-01" db="EMBL/GenBank/DDBJ databases">
        <authorList>
            <person name="Aslett M."/>
        </authorList>
    </citation>
    <scope>NUCLEOTIDE SEQUENCE</scope>
</reference>
<keyword evidence="1" id="KW-0472">Membrane</keyword>
<dbReference type="EMBL" id="HG806197">
    <property type="protein sequence ID" value="CDW57676.1"/>
    <property type="molecule type" value="Genomic_DNA"/>
</dbReference>
<protein>
    <submittedName>
        <fullName evidence="2">Uncharacterized protein</fullName>
    </submittedName>
</protein>
<keyword evidence="1" id="KW-0812">Transmembrane</keyword>
<gene>
    <name evidence="2" type="ORF">TTRE_0000596901</name>
</gene>
<dbReference type="AlphaFoldDB" id="A0A077ZBF0"/>
<proteinExistence type="predicted"/>
<organism evidence="2 3">
    <name type="scientific">Trichuris trichiura</name>
    <name type="common">Whipworm</name>
    <name type="synonym">Trichocephalus trichiurus</name>
    <dbReference type="NCBI Taxonomy" id="36087"/>
    <lineage>
        <taxon>Eukaryota</taxon>
        <taxon>Metazoa</taxon>
        <taxon>Ecdysozoa</taxon>
        <taxon>Nematoda</taxon>
        <taxon>Enoplea</taxon>
        <taxon>Dorylaimia</taxon>
        <taxon>Trichinellida</taxon>
        <taxon>Trichuridae</taxon>
        <taxon>Trichuris</taxon>
    </lineage>
</organism>
<keyword evidence="1" id="KW-1133">Transmembrane helix</keyword>
<keyword evidence="3" id="KW-1185">Reference proteome</keyword>
<name>A0A077ZBF0_TRITR</name>
<sequence>MQNSMREEQGFPLMFDSWNAIGDELASMNNASAALPDKPEDAEAAAKAAGKKVIKDIVMFFVVAGLIEAGARMLGRDNLPGPSRL</sequence>
<reference evidence="2" key="2">
    <citation type="submission" date="2014-03" db="EMBL/GenBank/DDBJ databases">
        <title>The whipworm genome and dual-species transcriptomics of an intimate host-pathogen interaction.</title>
        <authorList>
            <person name="Foth B.J."/>
            <person name="Tsai I.J."/>
            <person name="Reid A.J."/>
            <person name="Bancroft A.J."/>
            <person name="Nichol S."/>
            <person name="Tracey A."/>
            <person name="Holroyd N."/>
            <person name="Cotton J.A."/>
            <person name="Stanley E.J."/>
            <person name="Zarowiecki M."/>
            <person name="Liu J.Z."/>
            <person name="Huckvale T."/>
            <person name="Cooper P.J."/>
            <person name="Grencis R.K."/>
            <person name="Berriman M."/>
        </authorList>
    </citation>
    <scope>NUCLEOTIDE SEQUENCE [LARGE SCALE GENOMIC DNA]</scope>
</reference>
<accession>A0A077ZBF0</accession>
<dbReference type="OrthoDB" id="10389545at2759"/>
<dbReference type="Proteomes" id="UP000030665">
    <property type="component" value="Unassembled WGS sequence"/>
</dbReference>
<evidence type="ECO:0000313" key="2">
    <source>
        <dbReference type="EMBL" id="CDW57676.1"/>
    </source>
</evidence>
<evidence type="ECO:0000313" key="3">
    <source>
        <dbReference type="Proteomes" id="UP000030665"/>
    </source>
</evidence>